<accession>R3U488</accession>
<gene>
    <name evidence="1" type="ORF">UC3_00295</name>
</gene>
<keyword evidence="2" id="KW-1185">Reference proteome</keyword>
<dbReference type="Proteomes" id="UP000013785">
    <property type="component" value="Unassembled WGS sequence"/>
</dbReference>
<dbReference type="PANTHER" id="PTHR30348:SF13">
    <property type="entry name" value="UPF0759 PROTEIN YUNF"/>
    <property type="match status" value="1"/>
</dbReference>
<dbReference type="InterPro" id="IPR002763">
    <property type="entry name" value="DUF72"/>
</dbReference>
<dbReference type="Pfam" id="PF01904">
    <property type="entry name" value="DUF72"/>
    <property type="match status" value="1"/>
</dbReference>
<dbReference type="STRING" id="154621.RV11_GL003238"/>
<dbReference type="eggNOG" id="COG1801">
    <property type="taxonomic scope" value="Bacteria"/>
</dbReference>
<dbReference type="InterPro" id="IPR036520">
    <property type="entry name" value="UPF0759_sf"/>
</dbReference>
<dbReference type="HOGENOM" id="CLU_046519_0_0_9"/>
<dbReference type="PANTHER" id="PTHR30348">
    <property type="entry name" value="UNCHARACTERIZED PROTEIN YECE"/>
    <property type="match status" value="1"/>
</dbReference>
<comment type="caution">
    <text evidence="1">The sequence shown here is derived from an EMBL/GenBank/DDBJ whole genome shotgun (WGS) entry which is preliminary data.</text>
</comment>
<proteinExistence type="predicted"/>
<sequence>MIRIGLTSYKEHDKLTGKPNNTLYEYAGFLPFVELDTAYYGIPRKSSVENWIEEVPHSFRFVVKVYQGISGQGKWQDYYTSEAEMFTRFLEAMEPMIQSGKLYCFLIQFPSTFKCTKENVMYLKRLRAYFGELPIAIELRDFSWYSEKFLKGTRDFMMQQQFSLAIIDEPQLLNTTVPFDSFVTNSAFTLLRLHGRNANGWQSNDADWRKKRTLYRYNEQELYELAETIKRLQGQTKEIGIIFNNNSGGDAAENALALKKILDITYDDLNPAQIDLF</sequence>
<reference evidence="1 2" key="1">
    <citation type="submission" date="2013-02" db="EMBL/GenBank/DDBJ databases">
        <title>The Genome Sequence of Enterococcus phoeniculicola BAA-412.</title>
        <authorList>
            <consortium name="The Broad Institute Genome Sequencing Platform"/>
            <consortium name="The Broad Institute Genome Sequencing Center for Infectious Disease"/>
            <person name="Earl A.M."/>
            <person name="Gilmore M.S."/>
            <person name="Lebreton F."/>
            <person name="Walker B."/>
            <person name="Young S.K."/>
            <person name="Zeng Q."/>
            <person name="Gargeya S."/>
            <person name="Fitzgerald M."/>
            <person name="Haas B."/>
            <person name="Abouelleil A."/>
            <person name="Alvarado L."/>
            <person name="Arachchi H.M."/>
            <person name="Berlin A.M."/>
            <person name="Chapman S.B."/>
            <person name="Dewar J."/>
            <person name="Goldberg J."/>
            <person name="Griggs A."/>
            <person name="Gujja S."/>
            <person name="Hansen M."/>
            <person name="Howarth C."/>
            <person name="Imamovic A."/>
            <person name="Larimer J."/>
            <person name="McCowan C."/>
            <person name="Murphy C."/>
            <person name="Neiman D."/>
            <person name="Pearson M."/>
            <person name="Priest M."/>
            <person name="Roberts A."/>
            <person name="Saif S."/>
            <person name="Shea T."/>
            <person name="Sisk P."/>
            <person name="Sykes S."/>
            <person name="Wortman J."/>
            <person name="Nusbaum C."/>
            <person name="Birren B."/>
        </authorList>
    </citation>
    <scope>NUCLEOTIDE SEQUENCE [LARGE SCALE GENOMIC DNA]</scope>
    <source>
        <strain evidence="1 2">ATCC BAA-412</strain>
    </source>
</reference>
<dbReference type="PATRIC" id="fig|1158610.3.peg.268"/>
<dbReference type="SUPFAM" id="SSF117396">
    <property type="entry name" value="TM1631-like"/>
    <property type="match status" value="1"/>
</dbReference>
<dbReference type="AlphaFoldDB" id="R3U488"/>
<evidence type="ECO:0000313" key="1">
    <source>
        <dbReference type="EMBL" id="EOL48744.1"/>
    </source>
</evidence>
<organism evidence="1 2">
    <name type="scientific">Enterococcus phoeniculicola ATCC BAA-412</name>
    <dbReference type="NCBI Taxonomy" id="1158610"/>
    <lineage>
        <taxon>Bacteria</taxon>
        <taxon>Bacillati</taxon>
        <taxon>Bacillota</taxon>
        <taxon>Bacilli</taxon>
        <taxon>Lactobacillales</taxon>
        <taxon>Enterococcaceae</taxon>
        <taxon>Enterococcus</taxon>
    </lineage>
</organism>
<dbReference type="RefSeq" id="WP_010766970.1">
    <property type="nucleotide sequence ID" value="NZ_ASWE01000004.1"/>
</dbReference>
<dbReference type="Gene3D" id="3.20.20.410">
    <property type="entry name" value="Protein of unknown function UPF0759"/>
    <property type="match status" value="1"/>
</dbReference>
<evidence type="ECO:0008006" key="3">
    <source>
        <dbReference type="Google" id="ProtNLM"/>
    </source>
</evidence>
<dbReference type="EMBL" id="AJAT01000007">
    <property type="protein sequence ID" value="EOL48744.1"/>
    <property type="molecule type" value="Genomic_DNA"/>
</dbReference>
<name>R3U488_9ENTE</name>
<dbReference type="OrthoDB" id="9780310at2"/>
<protein>
    <recommendedName>
        <fullName evidence="3">DUF72 domain-containing protein</fullName>
    </recommendedName>
</protein>
<evidence type="ECO:0000313" key="2">
    <source>
        <dbReference type="Proteomes" id="UP000013785"/>
    </source>
</evidence>